<reference evidence="5 7" key="1">
    <citation type="submission" date="2019-07" db="EMBL/GenBank/DDBJ databases">
        <title>Whole genome shotgun sequence of Cellulomonas hominis NBRC 16055.</title>
        <authorList>
            <person name="Hosoyama A."/>
            <person name="Uohara A."/>
            <person name="Ohji S."/>
            <person name="Ichikawa N."/>
        </authorList>
    </citation>
    <scope>NUCLEOTIDE SEQUENCE [LARGE SCALE GENOMIC DNA]</scope>
    <source>
        <strain evidence="5 7">NBRC 16055</strain>
    </source>
</reference>
<keyword evidence="3" id="KW-0949">S-adenosyl-L-methionine</keyword>
<evidence type="ECO:0000256" key="1">
    <source>
        <dbReference type="ARBA" id="ARBA00022603"/>
    </source>
</evidence>
<dbReference type="GO" id="GO:0032259">
    <property type="term" value="P:methylation"/>
    <property type="evidence" value="ECO:0007669"/>
    <property type="project" value="UniProtKB-KW"/>
</dbReference>
<keyword evidence="7" id="KW-1185">Reference proteome</keyword>
<dbReference type="EMBL" id="JACHDN010000001">
    <property type="protein sequence ID" value="MBB5475136.1"/>
    <property type="molecule type" value="Genomic_DNA"/>
</dbReference>
<comment type="caution">
    <text evidence="5">The sequence shown here is derived from an EMBL/GenBank/DDBJ whole genome shotgun (WGS) entry which is preliminary data.</text>
</comment>
<keyword evidence="2 6" id="KW-0808">Transferase</keyword>
<organism evidence="5 7">
    <name type="scientific">Cellulomonas hominis</name>
    <dbReference type="NCBI Taxonomy" id="156981"/>
    <lineage>
        <taxon>Bacteria</taxon>
        <taxon>Bacillati</taxon>
        <taxon>Actinomycetota</taxon>
        <taxon>Actinomycetes</taxon>
        <taxon>Micrococcales</taxon>
        <taxon>Cellulomonadaceae</taxon>
        <taxon>Cellulomonas</taxon>
    </lineage>
</organism>
<dbReference type="RefSeq" id="WP_221286387.1">
    <property type="nucleotide sequence ID" value="NZ_BJVQ01000064.1"/>
</dbReference>
<dbReference type="Gene3D" id="3.40.50.150">
    <property type="entry name" value="Vaccinia Virus protein VP39"/>
    <property type="match status" value="1"/>
</dbReference>
<keyword evidence="1 6" id="KW-0489">Methyltransferase</keyword>
<dbReference type="InterPro" id="IPR029063">
    <property type="entry name" value="SAM-dependent_MTases_sf"/>
</dbReference>
<dbReference type="AlphaFoldDB" id="A0A511FJZ9"/>
<gene>
    <name evidence="5" type="ORF">CHO01_32840</name>
    <name evidence="6" type="ORF">HNR08_003872</name>
</gene>
<sequence length="292" mass="28837">MTADPDPDPAPAHDPAEAQARGAAAAHDVAKRRAWAGTAAAYAETFATLCAHAVPALLGAAGARPGDRVLDVGTGPGTVALAAAARGCTVTGVDPDPEMVGLARAAVPGARLLVGALPDLPAEVGGGYDVVAANFVLNHVGDPLAAAAALARAARPGGRVAVSVWPVPPGPAQQLWADVLARAGVRPASATVPAARDFPRTPGGLASLLSGAGLGAVDAGEIGFEHVVDPDLWWSAVERGVASIGAAYRGQTAAGRCALREAFVELAAGHTGPDGRLHLPARAIVGAGRATA</sequence>
<evidence type="ECO:0000313" key="8">
    <source>
        <dbReference type="Proteomes" id="UP000564629"/>
    </source>
</evidence>
<dbReference type="PANTHER" id="PTHR43464">
    <property type="entry name" value="METHYLTRANSFERASE"/>
    <property type="match status" value="1"/>
</dbReference>
<evidence type="ECO:0000313" key="5">
    <source>
        <dbReference type="EMBL" id="GEL48168.1"/>
    </source>
</evidence>
<feature type="region of interest" description="Disordered" evidence="4">
    <location>
        <begin position="1"/>
        <end position="25"/>
    </location>
</feature>
<protein>
    <submittedName>
        <fullName evidence="6">SAM-dependent methyltransferase</fullName>
    </submittedName>
</protein>
<proteinExistence type="predicted"/>
<dbReference type="PANTHER" id="PTHR43464:SF19">
    <property type="entry name" value="UBIQUINONE BIOSYNTHESIS O-METHYLTRANSFERASE, MITOCHONDRIAL"/>
    <property type="match status" value="1"/>
</dbReference>
<evidence type="ECO:0000313" key="7">
    <source>
        <dbReference type="Proteomes" id="UP000321723"/>
    </source>
</evidence>
<dbReference type="EMBL" id="BJVQ01000064">
    <property type="protein sequence ID" value="GEL48168.1"/>
    <property type="molecule type" value="Genomic_DNA"/>
</dbReference>
<dbReference type="Proteomes" id="UP000321723">
    <property type="component" value="Unassembled WGS sequence"/>
</dbReference>
<reference evidence="6 8" key="2">
    <citation type="submission" date="2020-08" db="EMBL/GenBank/DDBJ databases">
        <title>Sequencing the genomes of 1000 actinobacteria strains.</title>
        <authorList>
            <person name="Klenk H.-P."/>
        </authorList>
    </citation>
    <scope>NUCLEOTIDE SEQUENCE [LARGE SCALE GENOMIC DNA]</scope>
    <source>
        <strain evidence="6 8">DSM 9581</strain>
    </source>
</reference>
<dbReference type="GO" id="GO:0008168">
    <property type="term" value="F:methyltransferase activity"/>
    <property type="evidence" value="ECO:0007669"/>
    <property type="project" value="UniProtKB-KW"/>
</dbReference>
<evidence type="ECO:0000256" key="4">
    <source>
        <dbReference type="SAM" id="MobiDB-lite"/>
    </source>
</evidence>
<accession>A0A511FJZ9</accession>
<dbReference type="SUPFAM" id="SSF53335">
    <property type="entry name" value="S-adenosyl-L-methionine-dependent methyltransferases"/>
    <property type="match status" value="1"/>
</dbReference>
<dbReference type="CDD" id="cd02440">
    <property type="entry name" value="AdoMet_MTases"/>
    <property type="match status" value="1"/>
</dbReference>
<dbReference type="Pfam" id="PF13489">
    <property type="entry name" value="Methyltransf_23"/>
    <property type="match status" value="1"/>
</dbReference>
<dbReference type="Proteomes" id="UP000564629">
    <property type="component" value="Unassembled WGS sequence"/>
</dbReference>
<evidence type="ECO:0000313" key="6">
    <source>
        <dbReference type="EMBL" id="MBB5475136.1"/>
    </source>
</evidence>
<evidence type="ECO:0000256" key="3">
    <source>
        <dbReference type="ARBA" id="ARBA00022691"/>
    </source>
</evidence>
<evidence type="ECO:0000256" key="2">
    <source>
        <dbReference type="ARBA" id="ARBA00022679"/>
    </source>
</evidence>
<name>A0A511FJZ9_9CELL</name>